<dbReference type="OrthoDB" id="9792439at2"/>
<dbReference type="Proteomes" id="UP000000383">
    <property type="component" value="Chromosome"/>
</dbReference>
<dbReference type="KEGG" id="meh:M301_2530"/>
<dbReference type="SUPFAM" id="SSF74653">
    <property type="entry name" value="TolA/TonB C-terminal domain"/>
    <property type="match status" value="1"/>
</dbReference>
<dbReference type="GO" id="GO:0098797">
    <property type="term" value="C:plasma membrane protein complex"/>
    <property type="evidence" value="ECO:0007669"/>
    <property type="project" value="TreeGrafter"/>
</dbReference>
<reference evidence="12 13" key="2">
    <citation type="journal article" date="2011" name="J. Bacteriol.">
        <title>Genomes of three methylotrophs from a single niche uncover genetic and metabolic divergence of Methylophilaceae.</title>
        <authorList>
            <person name="Lapidus A."/>
            <person name="Clum A."/>
            <person name="Labutti K."/>
            <person name="Kaluzhnaya M.G."/>
            <person name="Lim S."/>
            <person name="Beck D.A."/>
            <person name="Glavina Del Rio T."/>
            <person name="Nolan M."/>
            <person name="Mavromatis K."/>
            <person name="Huntemann M."/>
            <person name="Lucas S."/>
            <person name="Lidstrom M.E."/>
            <person name="Ivanova N."/>
            <person name="Chistoserdova L."/>
        </authorList>
    </citation>
    <scope>NUCLEOTIDE SEQUENCE [LARGE SCALE GENOMIC DNA]</scope>
    <source>
        <strain evidence="12 13">301</strain>
    </source>
</reference>
<gene>
    <name evidence="12" type="ordered locus">M301_2530</name>
</gene>
<keyword evidence="7" id="KW-0653">Protein transport</keyword>
<dbReference type="STRING" id="666681.M301_2530"/>
<evidence type="ECO:0000313" key="13">
    <source>
        <dbReference type="Proteomes" id="UP000000383"/>
    </source>
</evidence>
<reference evidence="13" key="1">
    <citation type="submission" date="2010-05" db="EMBL/GenBank/DDBJ databases">
        <title>Complete sequence of Methylotenera sp. 301.</title>
        <authorList>
            <person name="Lucas S."/>
            <person name="Copeland A."/>
            <person name="Lapidus A."/>
            <person name="Cheng J.-F."/>
            <person name="Bruce D."/>
            <person name="Goodwin L."/>
            <person name="Pitluck S."/>
            <person name="Clum A."/>
            <person name="Land M."/>
            <person name="Hauser L."/>
            <person name="Kyrpides N."/>
            <person name="Ivanova N."/>
            <person name="Chistoservova L."/>
            <person name="Kalyuzhnaya M."/>
            <person name="Woyke T."/>
        </authorList>
    </citation>
    <scope>NUCLEOTIDE SEQUENCE [LARGE SCALE GENOMIC DNA]</scope>
    <source>
        <strain evidence="13">301</strain>
    </source>
</reference>
<dbReference type="InterPro" id="IPR037682">
    <property type="entry name" value="TonB_C"/>
</dbReference>
<feature type="domain" description="TonB C-terminal" evidence="11">
    <location>
        <begin position="171"/>
        <end position="262"/>
    </location>
</feature>
<keyword evidence="4" id="KW-1003">Cell membrane</keyword>
<evidence type="ECO:0000256" key="3">
    <source>
        <dbReference type="ARBA" id="ARBA00022448"/>
    </source>
</evidence>
<dbReference type="PROSITE" id="PS52015">
    <property type="entry name" value="TONB_CTD"/>
    <property type="match status" value="1"/>
</dbReference>
<dbReference type="InterPro" id="IPR051045">
    <property type="entry name" value="TonB-dependent_transducer"/>
</dbReference>
<dbReference type="GO" id="GO:0015031">
    <property type="term" value="P:protein transport"/>
    <property type="evidence" value="ECO:0007669"/>
    <property type="project" value="UniProtKB-KW"/>
</dbReference>
<dbReference type="PANTHER" id="PTHR33446:SF2">
    <property type="entry name" value="PROTEIN TONB"/>
    <property type="match status" value="1"/>
</dbReference>
<dbReference type="NCBIfam" id="TIGR01352">
    <property type="entry name" value="tonB_Cterm"/>
    <property type="match status" value="1"/>
</dbReference>
<comment type="subcellular location">
    <subcellularLocation>
        <location evidence="1">Cell inner membrane</location>
        <topology evidence="1">Single-pass membrane protein</topology>
        <orientation evidence="1">Periplasmic side</orientation>
    </subcellularLocation>
</comment>
<dbReference type="RefSeq" id="WP_013149197.1">
    <property type="nucleotide sequence ID" value="NC_014207.1"/>
</dbReference>
<keyword evidence="5" id="KW-0997">Cell inner membrane</keyword>
<evidence type="ECO:0000256" key="1">
    <source>
        <dbReference type="ARBA" id="ARBA00004383"/>
    </source>
</evidence>
<protein>
    <submittedName>
        <fullName evidence="12">TonB family protein</fullName>
    </submittedName>
</protein>
<keyword evidence="9 10" id="KW-0472">Membrane</keyword>
<dbReference type="HOGENOM" id="CLU_076057_2_0_4"/>
<keyword evidence="6 10" id="KW-0812">Transmembrane</keyword>
<evidence type="ECO:0000256" key="2">
    <source>
        <dbReference type="ARBA" id="ARBA00006555"/>
    </source>
</evidence>
<evidence type="ECO:0000313" key="12">
    <source>
        <dbReference type="EMBL" id="ADI30890.1"/>
    </source>
</evidence>
<evidence type="ECO:0000256" key="7">
    <source>
        <dbReference type="ARBA" id="ARBA00022927"/>
    </source>
</evidence>
<evidence type="ECO:0000256" key="9">
    <source>
        <dbReference type="ARBA" id="ARBA00023136"/>
    </source>
</evidence>
<organism evidence="12 13">
    <name type="scientific">Methylotenera versatilis (strain 301)</name>
    <dbReference type="NCBI Taxonomy" id="666681"/>
    <lineage>
        <taxon>Bacteria</taxon>
        <taxon>Pseudomonadati</taxon>
        <taxon>Pseudomonadota</taxon>
        <taxon>Betaproteobacteria</taxon>
        <taxon>Nitrosomonadales</taxon>
        <taxon>Methylophilaceae</taxon>
        <taxon>Methylotenera</taxon>
    </lineage>
</organism>
<evidence type="ECO:0000259" key="11">
    <source>
        <dbReference type="PROSITE" id="PS52015"/>
    </source>
</evidence>
<dbReference type="GO" id="GO:0055085">
    <property type="term" value="P:transmembrane transport"/>
    <property type="evidence" value="ECO:0007669"/>
    <property type="project" value="InterPro"/>
</dbReference>
<dbReference type="PANTHER" id="PTHR33446">
    <property type="entry name" value="PROTEIN TONB-RELATED"/>
    <property type="match status" value="1"/>
</dbReference>
<evidence type="ECO:0000256" key="10">
    <source>
        <dbReference type="SAM" id="Phobius"/>
    </source>
</evidence>
<dbReference type="eggNOG" id="COG0810">
    <property type="taxonomic scope" value="Bacteria"/>
</dbReference>
<evidence type="ECO:0000256" key="8">
    <source>
        <dbReference type="ARBA" id="ARBA00022989"/>
    </source>
</evidence>
<keyword evidence="8 10" id="KW-1133">Transmembrane helix</keyword>
<evidence type="ECO:0000256" key="5">
    <source>
        <dbReference type="ARBA" id="ARBA00022519"/>
    </source>
</evidence>
<name>D7DN89_METV0</name>
<proteinExistence type="inferred from homology"/>
<feature type="transmembrane region" description="Helical" evidence="10">
    <location>
        <begin position="48"/>
        <end position="66"/>
    </location>
</feature>
<dbReference type="InterPro" id="IPR006260">
    <property type="entry name" value="TonB/TolA_C"/>
</dbReference>
<evidence type="ECO:0000256" key="6">
    <source>
        <dbReference type="ARBA" id="ARBA00022692"/>
    </source>
</evidence>
<dbReference type="Pfam" id="PF03544">
    <property type="entry name" value="TonB_C"/>
    <property type="match status" value="1"/>
</dbReference>
<dbReference type="Gene3D" id="3.30.1150.10">
    <property type="match status" value="1"/>
</dbReference>
<evidence type="ECO:0000256" key="4">
    <source>
        <dbReference type="ARBA" id="ARBA00022475"/>
    </source>
</evidence>
<dbReference type="EMBL" id="CP002056">
    <property type="protein sequence ID" value="ADI30890.1"/>
    <property type="molecule type" value="Genomic_DNA"/>
</dbReference>
<keyword evidence="13" id="KW-1185">Reference proteome</keyword>
<dbReference type="AlphaFoldDB" id="D7DN89"/>
<dbReference type="GO" id="GO:0031992">
    <property type="term" value="F:energy transducer activity"/>
    <property type="evidence" value="ECO:0007669"/>
    <property type="project" value="TreeGrafter"/>
</dbReference>
<sequence length="262" mass="28196">MQTLTLVNNLHKNQTQSDVGGVYDLKVKGLTSVHVGHKSNSKKAKNSYGVLALVVCIHIVAVLALINAKATQPIIKDLQTPMMVSLLTSPAPEPEVVPLIPKPPQRVIKQQKPIIKQQEQTPKPVAVTQEVVQPVVTEAPPTPTTPVVVAKEPEVVEAPPPKAVAEPVIEPPRFGAAYLHNPAPDYPQMARRLGQQGRVLLKVLVGENGTAETVALATSSGFEKLDQAAIEAVKKWSFIPAKRSNEAISAYVLVPVKFSLNN</sequence>
<keyword evidence="3" id="KW-0813">Transport</keyword>
<accession>D7DN89</accession>
<comment type="similarity">
    <text evidence="2">Belongs to the TonB family.</text>
</comment>